<reference evidence="1" key="1">
    <citation type="submission" date="2021-06" db="EMBL/GenBank/DDBJ databases">
        <authorList>
            <person name="Criscuolo A."/>
        </authorList>
    </citation>
    <scope>NUCLEOTIDE SEQUENCE</scope>
    <source>
        <strain evidence="1">CIP111600</strain>
    </source>
</reference>
<dbReference type="AlphaFoldDB" id="A0A916JUP8"/>
<evidence type="ECO:0000313" key="1">
    <source>
        <dbReference type="EMBL" id="CAG7600345.1"/>
    </source>
</evidence>
<comment type="caution">
    <text evidence="1">The sequence shown here is derived from an EMBL/GenBank/DDBJ whole genome shotgun (WGS) entry which is preliminary data.</text>
</comment>
<keyword evidence="2" id="KW-1185">Reference proteome</keyword>
<sequence length="348" mass="36907">MGVREWWVKWRMDRPGGTSRGSTRVWRAMVVLAFAVVFLAGGLGTAAQKPLKAAATDCDIGAGDQASQQIMVFDPNAPDWNAGSALKWTWAPSAANGFASPTPGWGLPTDMKLRNNCALGGGQWMAITDTNGLAAIISYPGGSKKWYLNTSSNLQSAELLPSGNIAIASTSSGGWVRVYNSSQGSASSTYAQYVLPGARGVLWDPRSNVLWAVGDTTLAALLVQGSPAAPTLKESFKVTLPTTGGHELQPVYGNTDRLWISTDTQVYQFVKSSKTWSTTYAGSSGINRAGVRSVGNQLSGQAVQTVPGGGCTLNTWCTDTVDFFNPSATRTKSGAAFYKARILNPDYQ</sequence>
<protein>
    <submittedName>
        <fullName evidence="1">Uncharacterized protein</fullName>
    </submittedName>
</protein>
<dbReference type="Proteomes" id="UP000693672">
    <property type="component" value="Unassembled WGS sequence"/>
</dbReference>
<evidence type="ECO:0000313" key="2">
    <source>
        <dbReference type="Proteomes" id="UP000693672"/>
    </source>
</evidence>
<dbReference type="Pfam" id="PF20138">
    <property type="entry name" value="DUF6528"/>
    <property type="match status" value="1"/>
</dbReference>
<gene>
    <name evidence="1" type="ORF">PAESOLCIP111_00387</name>
</gene>
<dbReference type="InterPro" id="IPR045383">
    <property type="entry name" value="DUF6528"/>
</dbReference>
<dbReference type="EMBL" id="CAJVAS010000001">
    <property type="protein sequence ID" value="CAG7600345.1"/>
    <property type="molecule type" value="Genomic_DNA"/>
</dbReference>
<organism evidence="1 2">
    <name type="scientific">Paenibacillus solanacearum</name>
    <dbReference type="NCBI Taxonomy" id="2048548"/>
    <lineage>
        <taxon>Bacteria</taxon>
        <taxon>Bacillati</taxon>
        <taxon>Bacillota</taxon>
        <taxon>Bacilli</taxon>
        <taxon>Bacillales</taxon>
        <taxon>Paenibacillaceae</taxon>
        <taxon>Paenibacillus</taxon>
    </lineage>
</organism>
<proteinExistence type="predicted"/>
<name>A0A916JUP8_9BACL</name>
<accession>A0A916JUP8</accession>